<dbReference type="KEGG" id="euz:DVS28_b0575"/>
<keyword evidence="1" id="KW-0614">Plasmid</keyword>
<evidence type="ECO:0000313" key="2">
    <source>
        <dbReference type="Proteomes" id="UP000264006"/>
    </source>
</evidence>
<keyword evidence="2" id="KW-1185">Reference proteome</keyword>
<dbReference type="AlphaFoldDB" id="A0A346Y768"/>
<proteinExistence type="predicted"/>
<geneLocation type="plasmid" evidence="2">
    <name>pedy32-46i</name>
</geneLocation>
<accession>A0A346Y768</accession>
<sequence>MDHVDLYSPDLPERVAALVGALPGVEATTVDGKRVRGPIVSLDSTPGRPVSFSIRTDKGRQSLSAAQCLSLAVIGPTG</sequence>
<dbReference type="EMBL" id="CP031166">
    <property type="protein sequence ID" value="AXV10315.1"/>
    <property type="molecule type" value="Genomic_DNA"/>
</dbReference>
<dbReference type="RefSeq" id="WP_114594877.1">
    <property type="nucleotide sequence ID" value="NZ_CP031166.1"/>
</dbReference>
<name>A0A346Y768_9ACTN</name>
<organism evidence="1 2">
    <name type="scientific">Euzebya pacifica</name>
    <dbReference type="NCBI Taxonomy" id="1608957"/>
    <lineage>
        <taxon>Bacteria</taxon>
        <taxon>Bacillati</taxon>
        <taxon>Actinomycetota</taxon>
        <taxon>Nitriliruptoria</taxon>
        <taxon>Euzebyales</taxon>
    </lineage>
</organism>
<protein>
    <submittedName>
        <fullName evidence="1">Uncharacterized protein</fullName>
    </submittedName>
</protein>
<gene>
    <name evidence="1" type="ORF">DVS28_b0575</name>
</gene>
<dbReference type="Proteomes" id="UP000264006">
    <property type="component" value="Plasmid pEDY32-46I"/>
</dbReference>
<evidence type="ECO:0000313" key="1">
    <source>
        <dbReference type="EMBL" id="AXV10315.1"/>
    </source>
</evidence>
<reference evidence="1 2" key="1">
    <citation type="submission" date="2018-09" db="EMBL/GenBank/DDBJ databases">
        <title>Complete genome sequence of Euzebya sp. DY32-46 isolated from seawater of Pacific Ocean.</title>
        <authorList>
            <person name="Xu L."/>
            <person name="Wu Y.-H."/>
            <person name="Xu X.-W."/>
        </authorList>
    </citation>
    <scope>NUCLEOTIDE SEQUENCE [LARGE SCALE GENOMIC DNA]</scope>
    <source>
        <strain evidence="1 2">DY32-46</strain>
        <plasmid evidence="2">pedy32-46i</plasmid>
    </source>
</reference>